<keyword evidence="1" id="KW-0472">Membrane</keyword>
<evidence type="ECO:0000313" key="3">
    <source>
        <dbReference type="Proteomes" id="UP000291124"/>
    </source>
</evidence>
<dbReference type="Proteomes" id="UP000291124">
    <property type="component" value="Chromosome"/>
</dbReference>
<protein>
    <recommendedName>
        <fullName evidence="4">Signal peptidase</fullName>
    </recommendedName>
</protein>
<name>A0A4P6YCM4_9FLAO</name>
<proteinExistence type="predicted"/>
<sequence length="72" mass="8011">MKNNILKFYIAAVFFCSTMVLFAQPGDNDAGGGLEGNDPPAPIDDYVWVLALVGLFFVFMKFRAIHNKNIQV</sequence>
<dbReference type="RefSeq" id="WP_133277522.1">
    <property type="nucleotide sequence ID" value="NZ_CP037933.1"/>
</dbReference>
<gene>
    <name evidence="2" type="ORF">E1750_14835</name>
</gene>
<dbReference type="KEGG" id="fnk:E1750_14835"/>
<keyword evidence="3" id="KW-1185">Reference proteome</keyword>
<evidence type="ECO:0008006" key="4">
    <source>
        <dbReference type="Google" id="ProtNLM"/>
    </source>
</evidence>
<accession>A0A4P6YCM4</accession>
<evidence type="ECO:0000256" key="1">
    <source>
        <dbReference type="SAM" id="Phobius"/>
    </source>
</evidence>
<keyword evidence="1" id="KW-1133">Transmembrane helix</keyword>
<keyword evidence="1" id="KW-0812">Transmembrane</keyword>
<dbReference type="OrthoDB" id="1375790at2"/>
<feature type="transmembrane region" description="Helical" evidence="1">
    <location>
        <begin position="46"/>
        <end position="64"/>
    </location>
</feature>
<dbReference type="EMBL" id="CP037933">
    <property type="protein sequence ID" value="QBN20018.1"/>
    <property type="molecule type" value="Genomic_DNA"/>
</dbReference>
<dbReference type="AlphaFoldDB" id="A0A4P6YCM4"/>
<organism evidence="2 3">
    <name type="scientific">Flavobacterium nackdongense</name>
    <dbReference type="NCBI Taxonomy" id="2547394"/>
    <lineage>
        <taxon>Bacteria</taxon>
        <taxon>Pseudomonadati</taxon>
        <taxon>Bacteroidota</taxon>
        <taxon>Flavobacteriia</taxon>
        <taxon>Flavobacteriales</taxon>
        <taxon>Flavobacteriaceae</taxon>
        <taxon>Flavobacterium</taxon>
    </lineage>
</organism>
<feature type="transmembrane region" description="Helical" evidence="1">
    <location>
        <begin position="7"/>
        <end position="26"/>
    </location>
</feature>
<reference evidence="3" key="1">
    <citation type="submission" date="2019-03" db="EMBL/GenBank/DDBJ databases">
        <title>Flavobacterium sp.</title>
        <authorList>
            <person name="Kim H."/>
        </authorList>
    </citation>
    <scope>NUCLEOTIDE SEQUENCE [LARGE SCALE GENOMIC DNA]</scope>
    <source>
        <strain evidence="3">GS13</strain>
    </source>
</reference>
<evidence type="ECO:0000313" key="2">
    <source>
        <dbReference type="EMBL" id="QBN20018.1"/>
    </source>
</evidence>